<dbReference type="Pfam" id="PF08352">
    <property type="entry name" value="oligo_HPY"/>
    <property type="match status" value="1"/>
</dbReference>
<dbReference type="Pfam" id="PF00005">
    <property type="entry name" value="ABC_tran"/>
    <property type="match status" value="1"/>
</dbReference>
<dbReference type="PANTHER" id="PTHR43297:SF2">
    <property type="entry name" value="DIPEPTIDE TRANSPORT ATP-BINDING PROTEIN DPPD"/>
    <property type="match status" value="1"/>
</dbReference>
<dbReference type="PROSITE" id="PS50893">
    <property type="entry name" value="ABC_TRANSPORTER_2"/>
    <property type="match status" value="1"/>
</dbReference>
<sequence length="342" mass="36442">MMLRRGSTMSLSVNMQRRPGSRPDSDHGVPILGISNLTVRFPRRYGDVAVLDRVGLSIGPGESLAIVGESGCGKSLLGLAAANMLPPTAEVAGEVLFRGRDLYGMRGRERRAVRGAGIGIVYQDALTSLNPGMSIGAQLRQVCRLGSPYTPADLLDAVGLPDARVLKAKPYQLSGGQRQRVLIALALAREPDLLIADEPTTALDVTVESKIIELLQRLQAEHDFALLFISHDLAIVARLCQRVAVMYGGQLVETGPTAEVLANPRHPYTAGLLAASTSLDEGHGTLATIPGFVHPPTGFPSGCRFRDRCSHAQDDCAVRPALSAGTRRLACHHPVGLVDGDR</sequence>
<keyword evidence="7" id="KW-0472">Membrane</keyword>
<dbReference type="SMART" id="SM00382">
    <property type="entry name" value="AAA"/>
    <property type="match status" value="1"/>
</dbReference>
<evidence type="ECO:0000256" key="6">
    <source>
        <dbReference type="ARBA" id="ARBA00022840"/>
    </source>
</evidence>
<keyword evidence="3" id="KW-0813">Transport</keyword>
<evidence type="ECO:0000256" key="4">
    <source>
        <dbReference type="ARBA" id="ARBA00022475"/>
    </source>
</evidence>
<keyword evidence="11" id="KW-1185">Reference proteome</keyword>
<feature type="region of interest" description="Disordered" evidence="8">
    <location>
        <begin position="1"/>
        <end position="27"/>
    </location>
</feature>
<accession>A0A4R5AGF6</accession>
<dbReference type="GO" id="GO:0005524">
    <property type="term" value="F:ATP binding"/>
    <property type="evidence" value="ECO:0007669"/>
    <property type="project" value="UniProtKB-KW"/>
</dbReference>
<dbReference type="Proteomes" id="UP000295217">
    <property type="component" value="Unassembled WGS sequence"/>
</dbReference>
<dbReference type="NCBIfam" id="TIGR01727">
    <property type="entry name" value="oligo_HPY"/>
    <property type="match status" value="1"/>
</dbReference>
<dbReference type="InterPro" id="IPR003439">
    <property type="entry name" value="ABC_transporter-like_ATP-bd"/>
</dbReference>
<dbReference type="GO" id="GO:0005886">
    <property type="term" value="C:plasma membrane"/>
    <property type="evidence" value="ECO:0007669"/>
    <property type="project" value="UniProtKB-SubCell"/>
</dbReference>
<dbReference type="CDD" id="cd03257">
    <property type="entry name" value="ABC_NikE_OppD_transporters"/>
    <property type="match status" value="1"/>
</dbReference>
<dbReference type="EMBL" id="SMLB01000008">
    <property type="protein sequence ID" value="TDD70715.1"/>
    <property type="molecule type" value="Genomic_DNA"/>
</dbReference>
<dbReference type="InterPro" id="IPR027417">
    <property type="entry name" value="P-loop_NTPase"/>
</dbReference>
<keyword evidence="6 10" id="KW-0067">ATP-binding</keyword>
<dbReference type="InterPro" id="IPR013563">
    <property type="entry name" value="Oligopep_ABC_C"/>
</dbReference>
<organism evidence="10 11">
    <name type="scientific">Jiangella aurantiaca</name>
    <dbReference type="NCBI Taxonomy" id="2530373"/>
    <lineage>
        <taxon>Bacteria</taxon>
        <taxon>Bacillati</taxon>
        <taxon>Actinomycetota</taxon>
        <taxon>Actinomycetes</taxon>
        <taxon>Jiangellales</taxon>
        <taxon>Jiangellaceae</taxon>
        <taxon>Jiangella</taxon>
    </lineage>
</organism>
<evidence type="ECO:0000256" key="7">
    <source>
        <dbReference type="ARBA" id="ARBA00023136"/>
    </source>
</evidence>
<name>A0A4R5AGF6_9ACTN</name>
<evidence type="ECO:0000256" key="2">
    <source>
        <dbReference type="ARBA" id="ARBA00005417"/>
    </source>
</evidence>
<evidence type="ECO:0000256" key="5">
    <source>
        <dbReference type="ARBA" id="ARBA00022741"/>
    </source>
</evidence>
<dbReference type="OrthoDB" id="3677453at2"/>
<dbReference type="InterPro" id="IPR050388">
    <property type="entry name" value="ABC_Ni/Peptide_Import"/>
</dbReference>
<comment type="similarity">
    <text evidence="2">Belongs to the ABC transporter superfamily.</text>
</comment>
<comment type="caution">
    <text evidence="10">The sequence shown here is derived from an EMBL/GenBank/DDBJ whole genome shotgun (WGS) entry which is preliminary data.</text>
</comment>
<dbReference type="InterPro" id="IPR017871">
    <property type="entry name" value="ABC_transporter-like_CS"/>
</dbReference>
<dbReference type="SUPFAM" id="SSF52540">
    <property type="entry name" value="P-loop containing nucleoside triphosphate hydrolases"/>
    <property type="match status" value="1"/>
</dbReference>
<dbReference type="PANTHER" id="PTHR43297">
    <property type="entry name" value="OLIGOPEPTIDE TRANSPORT ATP-BINDING PROTEIN APPD"/>
    <property type="match status" value="1"/>
</dbReference>
<dbReference type="Gene3D" id="3.40.50.300">
    <property type="entry name" value="P-loop containing nucleotide triphosphate hydrolases"/>
    <property type="match status" value="1"/>
</dbReference>
<proteinExistence type="inferred from homology"/>
<dbReference type="InterPro" id="IPR003593">
    <property type="entry name" value="AAA+_ATPase"/>
</dbReference>
<evidence type="ECO:0000313" key="10">
    <source>
        <dbReference type="EMBL" id="TDD70715.1"/>
    </source>
</evidence>
<feature type="domain" description="ABC transporter" evidence="9">
    <location>
        <begin position="32"/>
        <end position="273"/>
    </location>
</feature>
<evidence type="ECO:0000259" key="9">
    <source>
        <dbReference type="PROSITE" id="PS50893"/>
    </source>
</evidence>
<gene>
    <name evidence="10" type="ORF">E1262_08685</name>
</gene>
<evidence type="ECO:0000256" key="3">
    <source>
        <dbReference type="ARBA" id="ARBA00022448"/>
    </source>
</evidence>
<comment type="subcellular location">
    <subcellularLocation>
        <location evidence="1">Cell membrane</location>
        <topology evidence="1">Peripheral membrane protein</topology>
    </subcellularLocation>
</comment>
<evidence type="ECO:0000313" key="11">
    <source>
        <dbReference type="Proteomes" id="UP000295217"/>
    </source>
</evidence>
<reference evidence="10 11" key="1">
    <citation type="submission" date="2019-02" db="EMBL/GenBank/DDBJ databases">
        <title>Draft genome sequences of novel Actinobacteria.</title>
        <authorList>
            <person name="Sahin N."/>
            <person name="Ay H."/>
            <person name="Saygin H."/>
        </authorList>
    </citation>
    <scope>NUCLEOTIDE SEQUENCE [LARGE SCALE GENOMIC DNA]</scope>
    <source>
        <strain evidence="10 11">8K307</strain>
    </source>
</reference>
<keyword evidence="5" id="KW-0547">Nucleotide-binding</keyword>
<evidence type="ECO:0000256" key="8">
    <source>
        <dbReference type="SAM" id="MobiDB-lite"/>
    </source>
</evidence>
<keyword evidence="4" id="KW-1003">Cell membrane</keyword>
<dbReference type="FunFam" id="3.40.50.300:FF:000016">
    <property type="entry name" value="Oligopeptide ABC transporter ATP-binding component"/>
    <property type="match status" value="1"/>
</dbReference>
<protein>
    <submittedName>
        <fullName evidence="10">ABC transporter ATP-binding protein</fullName>
    </submittedName>
</protein>
<evidence type="ECO:0000256" key="1">
    <source>
        <dbReference type="ARBA" id="ARBA00004202"/>
    </source>
</evidence>
<dbReference type="AlphaFoldDB" id="A0A4R5AGF6"/>
<dbReference type="GO" id="GO:0016887">
    <property type="term" value="F:ATP hydrolysis activity"/>
    <property type="evidence" value="ECO:0007669"/>
    <property type="project" value="InterPro"/>
</dbReference>
<dbReference type="PROSITE" id="PS00211">
    <property type="entry name" value="ABC_TRANSPORTER_1"/>
    <property type="match status" value="1"/>
</dbReference>
<dbReference type="GO" id="GO:0015833">
    <property type="term" value="P:peptide transport"/>
    <property type="evidence" value="ECO:0007669"/>
    <property type="project" value="InterPro"/>
</dbReference>